<feature type="transmembrane region" description="Helical" evidence="9">
    <location>
        <begin position="43"/>
        <end position="63"/>
    </location>
</feature>
<evidence type="ECO:0000256" key="9">
    <source>
        <dbReference type="SAM" id="Phobius"/>
    </source>
</evidence>
<feature type="transmembrane region" description="Helical" evidence="9">
    <location>
        <begin position="176"/>
        <end position="194"/>
    </location>
</feature>
<feature type="binding site" evidence="7">
    <location>
        <position position="145"/>
    </location>
    <ligand>
        <name>Mg(2+)</name>
        <dbReference type="ChEBI" id="CHEBI:18420"/>
    </ligand>
</feature>
<dbReference type="GO" id="GO:0071555">
    <property type="term" value="P:cell wall organization"/>
    <property type="evidence" value="ECO:0007669"/>
    <property type="project" value="TreeGrafter"/>
</dbReference>
<feature type="transmembrane region" description="Helical" evidence="9">
    <location>
        <begin position="153"/>
        <end position="170"/>
    </location>
</feature>
<feature type="transmembrane region" description="Helical" evidence="9">
    <location>
        <begin position="284"/>
        <end position="303"/>
    </location>
</feature>
<dbReference type="Proteomes" id="UP000320184">
    <property type="component" value="Unassembled WGS sequence"/>
</dbReference>
<dbReference type="GO" id="GO:0016780">
    <property type="term" value="F:phosphotransferase activity, for other substituted phosphate groups"/>
    <property type="evidence" value="ECO:0007669"/>
    <property type="project" value="InterPro"/>
</dbReference>
<protein>
    <submittedName>
        <fullName evidence="10">Undecaprenyl/decaprenyl-phosphate alpha-N-acetylglucosaminyl 1-phosphate transferase</fullName>
    </submittedName>
</protein>
<dbReference type="CDD" id="cd06853">
    <property type="entry name" value="GT_WecA_like"/>
    <property type="match status" value="1"/>
</dbReference>
<organism evidence="10 11">
    <name type="scientific">Eiseniibacteriota bacterium</name>
    <dbReference type="NCBI Taxonomy" id="2212470"/>
    <lineage>
        <taxon>Bacteria</taxon>
        <taxon>Candidatus Eiseniibacteriota</taxon>
    </lineage>
</organism>
<keyword evidence="6 9" id="KW-0472">Membrane</keyword>
<dbReference type="GO" id="GO:0044038">
    <property type="term" value="P:cell wall macromolecule biosynthetic process"/>
    <property type="evidence" value="ECO:0007669"/>
    <property type="project" value="TreeGrafter"/>
</dbReference>
<dbReference type="PANTHER" id="PTHR22926:SF3">
    <property type="entry name" value="UNDECAPRENYL-PHOSPHATE ALPHA-N-ACETYLGLUCOSAMINYL 1-PHOSPHATE TRANSFERASE"/>
    <property type="match status" value="1"/>
</dbReference>
<feature type="transmembrane region" description="Helical" evidence="9">
    <location>
        <begin position="201"/>
        <end position="223"/>
    </location>
</feature>
<dbReference type="EMBL" id="VBOT01000032">
    <property type="protein sequence ID" value="TMQ52483.1"/>
    <property type="molecule type" value="Genomic_DNA"/>
</dbReference>
<evidence type="ECO:0000256" key="1">
    <source>
        <dbReference type="ARBA" id="ARBA00004651"/>
    </source>
</evidence>
<reference evidence="10 11" key="1">
    <citation type="journal article" date="2019" name="Nat. Microbiol.">
        <title>Mediterranean grassland soil C-N compound turnover is dependent on rainfall and depth, and is mediated by genomically divergent microorganisms.</title>
        <authorList>
            <person name="Diamond S."/>
            <person name="Andeer P.F."/>
            <person name="Li Z."/>
            <person name="Crits-Christoph A."/>
            <person name="Burstein D."/>
            <person name="Anantharaman K."/>
            <person name="Lane K.R."/>
            <person name="Thomas B.C."/>
            <person name="Pan C."/>
            <person name="Northen T.R."/>
            <person name="Banfield J.F."/>
        </authorList>
    </citation>
    <scope>NUCLEOTIDE SEQUENCE [LARGE SCALE GENOMIC DNA]</scope>
    <source>
        <strain evidence="10">WS_3</strain>
    </source>
</reference>
<evidence type="ECO:0000256" key="7">
    <source>
        <dbReference type="PIRSR" id="PIRSR600715-1"/>
    </source>
</evidence>
<evidence type="ECO:0000256" key="8">
    <source>
        <dbReference type="SAM" id="MobiDB-lite"/>
    </source>
</evidence>
<dbReference type="PANTHER" id="PTHR22926">
    <property type="entry name" value="PHOSPHO-N-ACETYLMURAMOYL-PENTAPEPTIDE-TRANSFERASE"/>
    <property type="match status" value="1"/>
</dbReference>
<keyword evidence="4 9" id="KW-0812">Transmembrane</keyword>
<evidence type="ECO:0000256" key="3">
    <source>
        <dbReference type="ARBA" id="ARBA00022679"/>
    </source>
</evidence>
<feature type="transmembrane region" description="Helical" evidence="9">
    <location>
        <begin position="75"/>
        <end position="91"/>
    </location>
</feature>
<feature type="region of interest" description="Disordered" evidence="8">
    <location>
        <begin position="338"/>
        <end position="398"/>
    </location>
</feature>
<feature type="transmembrane region" description="Helical" evidence="9">
    <location>
        <begin position="229"/>
        <end position="251"/>
    </location>
</feature>
<name>A0A538SM80_UNCEI</name>
<keyword evidence="7" id="KW-0460">Magnesium</keyword>
<evidence type="ECO:0000313" key="10">
    <source>
        <dbReference type="EMBL" id="TMQ52483.1"/>
    </source>
</evidence>
<keyword evidence="7" id="KW-0479">Metal-binding</keyword>
<evidence type="ECO:0000256" key="5">
    <source>
        <dbReference type="ARBA" id="ARBA00022989"/>
    </source>
</evidence>
<keyword evidence="5 9" id="KW-1133">Transmembrane helix</keyword>
<dbReference type="AlphaFoldDB" id="A0A538SM80"/>
<feature type="compositionally biased region" description="Polar residues" evidence="8">
    <location>
        <begin position="349"/>
        <end position="362"/>
    </location>
</feature>
<feature type="transmembrane region" description="Helical" evidence="9">
    <location>
        <begin position="127"/>
        <end position="146"/>
    </location>
</feature>
<evidence type="ECO:0000256" key="2">
    <source>
        <dbReference type="ARBA" id="ARBA00022475"/>
    </source>
</evidence>
<keyword evidence="3 10" id="KW-0808">Transferase</keyword>
<comment type="subcellular location">
    <subcellularLocation>
        <location evidence="1">Cell membrane</location>
        <topology evidence="1">Multi-pass membrane protein</topology>
    </subcellularLocation>
</comment>
<dbReference type="GO" id="GO:0005886">
    <property type="term" value="C:plasma membrane"/>
    <property type="evidence" value="ECO:0007669"/>
    <property type="project" value="UniProtKB-SubCell"/>
</dbReference>
<evidence type="ECO:0000313" key="11">
    <source>
        <dbReference type="Proteomes" id="UP000320184"/>
    </source>
</evidence>
<evidence type="ECO:0000256" key="6">
    <source>
        <dbReference type="ARBA" id="ARBA00023136"/>
    </source>
</evidence>
<comment type="cofactor">
    <cofactor evidence="7">
        <name>Mg(2+)</name>
        <dbReference type="ChEBI" id="CHEBI:18420"/>
    </cofactor>
</comment>
<dbReference type="InterPro" id="IPR000715">
    <property type="entry name" value="Glycosyl_transferase_4"/>
</dbReference>
<keyword evidence="2" id="KW-1003">Cell membrane</keyword>
<gene>
    <name evidence="10" type="ORF">E6K73_02775</name>
</gene>
<feature type="transmembrane region" description="Helical" evidence="9">
    <location>
        <begin position="309"/>
        <end position="325"/>
    </location>
</feature>
<dbReference type="Pfam" id="PF00953">
    <property type="entry name" value="Glycos_transf_4"/>
    <property type="match status" value="1"/>
</dbReference>
<accession>A0A538SM80</accession>
<comment type="caution">
    <text evidence="10">The sequence shown here is derived from an EMBL/GenBank/DDBJ whole genome shotgun (WGS) entry which is preliminary data.</text>
</comment>
<dbReference type="GO" id="GO:0009103">
    <property type="term" value="P:lipopolysaccharide biosynthetic process"/>
    <property type="evidence" value="ECO:0007669"/>
    <property type="project" value="TreeGrafter"/>
</dbReference>
<evidence type="ECO:0000256" key="4">
    <source>
        <dbReference type="ARBA" id="ARBA00022692"/>
    </source>
</evidence>
<sequence>MVLAIAFILALVVSVVITPLAIRAAWATGYLDRPEARKLHTAATALLGGAVVFVSALVAIAAARALRPGLWGRDTLFLLGGAVVAIGLGLWDDRFGMRPPGKLAGQAAAAAVFLASGSIPNLGLPPVGNATVTLVAMVALMNAVNFLDNMNGVVSGLSAIILAAFAWTSIARGAAGVATAQLAVAGACVGFLCYNFPRARVFLGDAGSIFLGYILGASAVLAFQGASPGWGRLGTLLLLGYPAFDLCFVVVNRLREGRKVYEGGQDHTNHRLASVIRCQTRTVLLLWASGVALCASGLTVLYLNRPLPTLLLSAVWMILLSWAGVRLSRVPVRSSAPLLPSDLPHGASPTPTTNGSASSSPSWRAVWSTTPRTSRSTSSPPGQTPASSSGSTPTTSDT</sequence>
<dbReference type="GO" id="GO:0046872">
    <property type="term" value="F:metal ion binding"/>
    <property type="evidence" value="ECO:0007669"/>
    <property type="project" value="UniProtKB-KW"/>
</dbReference>
<feature type="binding site" evidence="7">
    <location>
        <position position="205"/>
    </location>
    <ligand>
        <name>Mg(2+)</name>
        <dbReference type="ChEBI" id="CHEBI:18420"/>
    </ligand>
</feature>
<proteinExistence type="predicted"/>
<feature type="compositionally biased region" description="Low complexity" evidence="8">
    <location>
        <begin position="368"/>
        <end position="398"/>
    </location>
</feature>